<dbReference type="EMBL" id="POSP01000001">
    <property type="protein sequence ID" value="PND40130.1"/>
    <property type="molecule type" value="Genomic_DNA"/>
</dbReference>
<accession>A0A2N8L355</accession>
<organism evidence="7 8">
    <name type="scientific">Kinneretia aquatilis</name>
    <dbReference type="NCBI Taxonomy" id="2070761"/>
    <lineage>
        <taxon>Bacteria</taxon>
        <taxon>Pseudomonadati</taxon>
        <taxon>Pseudomonadota</taxon>
        <taxon>Betaproteobacteria</taxon>
        <taxon>Burkholderiales</taxon>
        <taxon>Sphaerotilaceae</taxon>
        <taxon>Roseateles</taxon>
    </lineage>
</organism>
<dbReference type="AlphaFoldDB" id="A0A2N8L355"/>
<dbReference type="OrthoDB" id="9804822at2"/>
<evidence type="ECO:0000256" key="2">
    <source>
        <dbReference type="ARBA" id="ARBA00022475"/>
    </source>
</evidence>
<evidence type="ECO:0000256" key="3">
    <source>
        <dbReference type="ARBA" id="ARBA00022692"/>
    </source>
</evidence>
<dbReference type="Proteomes" id="UP000235916">
    <property type="component" value="Unassembled WGS sequence"/>
</dbReference>
<feature type="transmembrane region" description="Helical" evidence="6">
    <location>
        <begin position="146"/>
        <end position="172"/>
    </location>
</feature>
<keyword evidence="2" id="KW-1003">Cell membrane</keyword>
<dbReference type="Pfam" id="PF01810">
    <property type="entry name" value="LysE"/>
    <property type="match status" value="1"/>
</dbReference>
<feature type="transmembrane region" description="Helical" evidence="6">
    <location>
        <begin position="6"/>
        <end position="29"/>
    </location>
</feature>
<feature type="transmembrane region" description="Helical" evidence="6">
    <location>
        <begin position="184"/>
        <end position="202"/>
    </location>
</feature>
<comment type="subcellular location">
    <subcellularLocation>
        <location evidence="1">Cell membrane</location>
        <topology evidence="1">Multi-pass membrane protein</topology>
    </subcellularLocation>
</comment>
<sequence>MFGIADYGAFVAAILVFLLVPGPGNLALITSTSKGGLRGGIAASAGIVAGDQVLLWLAVAGVAALLAAYPTAFAAVQWLGAGYLAWLGLKMLRAKPGAAPILNIRPRQYFQQAFFITLLNPKAIVFYMAFFPLFVDPAQKPGLHTFAAMAATIAVLGFSYGVVASLLTQHLAARMRANPGIARWLEKLAGLMLLGFGLRLALSR</sequence>
<keyword evidence="3 6" id="KW-0812">Transmembrane</keyword>
<dbReference type="InterPro" id="IPR001123">
    <property type="entry name" value="LeuE-type"/>
</dbReference>
<proteinExistence type="predicted"/>
<name>A0A2N8L355_9BURK</name>
<keyword evidence="8" id="KW-1185">Reference proteome</keyword>
<feature type="transmembrane region" description="Helical" evidence="6">
    <location>
        <begin position="113"/>
        <end position="134"/>
    </location>
</feature>
<dbReference type="PIRSF" id="PIRSF006324">
    <property type="entry name" value="LeuE"/>
    <property type="match status" value="1"/>
</dbReference>
<gene>
    <name evidence="7" type="ORF">C1O66_01715</name>
</gene>
<dbReference type="PANTHER" id="PTHR30086">
    <property type="entry name" value="ARGININE EXPORTER PROTEIN ARGO"/>
    <property type="match status" value="1"/>
</dbReference>
<dbReference type="RefSeq" id="WP_102766265.1">
    <property type="nucleotide sequence ID" value="NZ_POSP01000001.1"/>
</dbReference>
<reference evidence="7 8" key="1">
    <citation type="submission" date="2018-01" db="EMBL/GenBank/DDBJ databases">
        <title>Draft genome sequence of Paucibacter aquatile CR182 isolated from freshwater of the Nakdong River.</title>
        <authorList>
            <person name="Choi A."/>
            <person name="Chung E.J."/>
        </authorList>
    </citation>
    <scope>NUCLEOTIDE SEQUENCE [LARGE SCALE GENOMIC DNA]</scope>
    <source>
        <strain evidence="7 8">CR182</strain>
    </source>
</reference>
<protein>
    <submittedName>
        <fullName evidence="7">Lysine transporter LysE</fullName>
    </submittedName>
</protein>
<evidence type="ECO:0000256" key="5">
    <source>
        <dbReference type="ARBA" id="ARBA00023136"/>
    </source>
</evidence>
<evidence type="ECO:0000256" key="6">
    <source>
        <dbReference type="SAM" id="Phobius"/>
    </source>
</evidence>
<keyword evidence="5 6" id="KW-0472">Membrane</keyword>
<keyword evidence="4 6" id="KW-1133">Transmembrane helix</keyword>
<evidence type="ECO:0000313" key="7">
    <source>
        <dbReference type="EMBL" id="PND40130.1"/>
    </source>
</evidence>
<evidence type="ECO:0000256" key="1">
    <source>
        <dbReference type="ARBA" id="ARBA00004651"/>
    </source>
</evidence>
<dbReference type="GO" id="GO:0005886">
    <property type="term" value="C:plasma membrane"/>
    <property type="evidence" value="ECO:0007669"/>
    <property type="project" value="UniProtKB-SubCell"/>
</dbReference>
<dbReference type="GO" id="GO:0015171">
    <property type="term" value="F:amino acid transmembrane transporter activity"/>
    <property type="evidence" value="ECO:0007669"/>
    <property type="project" value="TreeGrafter"/>
</dbReference>
<evidence type="ECO:0000313" key="8">
    <source>
        <dbReference type="Proteomes" id="UP000235916"/>
    </source>
</evidence>
<comment type="caution">
    <text evidence="7">The sequence shown here is derived from an EMBL/GenBank/DDBJ whole genome shotgun (WGS) entry which is preliminary data.</text>
</comment>
<dbReference type="PANTHER" id="PTHR30086:SF20">
    <property type="entry name" value="ARGININE EXPORTER PROTEIN ARGO-RELATED"/>
    <property type="match status" value="1"/>
</dbReference>
<feature type="transmembrane region" description="Helical" evidence="6">
    <location>
        <begin position="41"/>
        <end position="69"/>
    </location>
</feature>
<evidence type="ECO:0000256" key="4">
    <source>
        <dbReference type="ARBA" id="ARBA00022989"/>
    </source>
</evidence>